<evidence type="ECO:0000256" key="4">
    <source>
        <dbReference type="ARBA" id="ARBA00023136"/>
    </source>
</evidence>
<evidence type="ECO:0000256" key="1">
    <source>
        <dbReference type="ARBA" id="ARBA00004127"/>
    </source>
</evidence>
<feature type="transmembrane region" description="Helical" evidence="6">
    <location>
        <begin position="98"/>
        <end position="119"/>
    </location>
</feature>
<evidence type="ECO:0000256" key="5">
    <source>
        <dbReference type="SAM" id="MobiDB-lite"/>
    </source>
</evidence>
<gene>
    <name evidence="8" type="ORF">DFQ14_103273</name>
</gene>
<dbReference type="EMBL" id="QPJC01000003">
    <property type="protein sequence ID" value="RCW45304.1"/>
    <property type="molecule type" value="Genomic_DNA"/>
</dbReference>
<evidence type="ECO:0000256" key="3">
    <source>
        <dbReference type="ARBA" id="ARBA00022989"/>
    </source>
</evidence>
<evidence type="ECO:0000313" key="8">
    <source>
        <dbReference type="EMBL" id="RCW45304.1"/>
    </source>
</evidence>
<protein>
    <submittedName>
        <fullName evidence="8">Uncharacterized membrane protein YidH (DUF202 family)</fullName>
    </submittedName>
</protein>
<accession>A0A368W065</accession>
<dbReference type="RefSeq" id="WP_114452406.1">
    <property type="nucleotide sequence ID" value="NZ_QPJC01000003.1"/>
</dbReference>
<keyword evidence="2 6" id="KW-0812">Transmembrane</keyword>
<feature type="transmembrane region" description="Helical" evidence="6">
    <location>
        <begin position="31"/>
        <end position="49"/>
    </location>
</feature>
<evidence type="ECO:0000256" key="6">
    <source>
        <dbReference type="SAM" id="Phobius"/>
    </source>
</evidence>
<evidence type="ECO:0000313" key="9">
    <source>
        <dbReference type="Proteomes" id="UP000253495"/>
    </source>
</evidence>
<comment type="subcellular location">
    <subcellularLocation>
        <location evidence="1">Endomembrane system</location>
        <topology evidence="1">Multi-pass membrane protein</topology>
    </subcellularLocation>
</comment>
<reference evidence="8 9" key="1">
    <citation type="submission" date="2018-07" db="EMBL/GenBank/DDBJ databases">
        <title>Genomic Encyclopedia of Type Strains, Phase III (KMG-III): the genomes of soil and plant-associated and newly described type strains.</title>
        <authorList>
            <person name="Whitman W."/>
        </authorList>
    </citation>
    <scope>NUCLEOTIDE SEQUENCE [LARGE SCALE GENOMIC DNA]</scope>
    <source>
        <strain evidence="8 9">CECT 8575</strain>
    </source>
</reference>
<feature type="transmembrane region" description="Helical" evidence="6">
    <location>
        <begin position="55"/>
        <end position="77"/>
    </location>
</feature>
<keyword evidence="3 6" id="KW-1133">Transmembrane helix</keyword>
<dbReference type="AlphaFoldDB" id="A0A368W065"/>
<dbReference type="OrthoDB" id="3701077at2"/>
<feature type="region of interest" description="Disordered" evidence="5">
    <location>
        <begin position="1"/>
        <end position="22"/>
    </location>
</feature>
<comment type="caution">
    <text evidence="8">The sequence shown here is derived from an EMBL/GenBank/DDBJ whole genome shotgun (WGS) entry which is preliminary data.</text>
</comment>
<keyword evidence="9" id="KW-1185">Reference proteome</keyword>
<keyword evidence="4 6" id="KW-0472">Membrane</keyword>
<proteinExistence type="predicted"/>
<dbReference type="Proteomes" id="UP000253495">
    <property type="component" value="Unassembled WGS sequence"/>
</dbReference>
<name>A0A368W065_9ACTN</name>
<organism evidence="8 9">
    <name type="scientific">Halopolyspora algeriensis</name>
    <dbReference type="NCBI Taxonomy" id="1500506"/>
    <lineage>
        <taxon>Bacteria</taxon>
        <taxon>Bacillati</taxon>
        <taxon>Actinomycetota</taxon>
        <taxon>Actinomycetes</taxon>
        <taxon>Actinomycetes incertae sedis</taxon>
        <taxon>Halopolyspora</taxon>
    </lineage>
</organism>
<evidence type="ECO:0000259" key="7">
    <source>
        <dbReference type="Pfam" id="PF02656"/>
    </source>
</evidence>
<dbReference type="GO" id="GO:0012505">
    <property type="term" value="C:endomembrane system"/>
    <property type="evidence" value="ECO:0007669"/>
    <property type="project" value="UniProtKB-SubCell"/>
</dbReference>
<dbReference type="Pfam" id="PF02656">
    <property type="entry name" value="DUF202"/>
    <property type="match status" value="1"/>
</dbReference>
<sequence length="120" mass="12784">MPGRDSGDRESSGRPSGPWDPGLQIERTTLAWSRTALAFVVGAAVFIRLLVRADIVLATVCAALTLPLVVIITRLAWRRHRQDERSLRSGAPLSDGALPASLAVLTVLVGGIGLTYVLVN</sequence>
<dbReference type="InterPro" id="IPR003807">
    <property type="entry name" value="DUF202"/>
</dbReference>
<feature type="compositionally biased region" description="Basic and acidic residues" evidence="5">
    <location>
        <begin position="1"/>
        <end position="12"/>
    </location>
</feature>
<feature type="domain" description="DUF202" evidence="7">
    <location>
        <begin position="20"/>
        <end position="85"/>
    </location>
</feature>
<evidence type="ECO:0000256" key="2">
    <source>
        <dbReference type="ARBA" id="ARBA00022692"/>
    </source>
</evidence>